<dbReference type="EMBL" id="QKZL01000001">
    <property type="protein sequence ID" value="PZX19884.1"/>
    <property type="molecule type" value="Genomic_DNA"/>
</dbReference>
<keyword evidence="5" id="KW-0012">Acyltransferase</keyword>
<keyword evidence="3" id="KW-0808">Transferase</keyword>
<evidence type="ECO:0000256" key="4">
    <source>
        <dbReference type="ARBA" id="ARBA00023098"/>
    </source>
</evidence>
<reference evidence="11 12" key="1">
    <citation type="submission" date="2018-06" db="EMBL/GenBank/DDBJ databases">
        <title>Genomic Encyclopedia of Archaeal and Bacterial Type Strains, Phase II (KMG-II): from individual species to whole genera.</title>
        <authorList>
            <person name="Goeker M."/>
        </authorList>
    </citation>
    <scope>NUCLEOTIDE SEQUENCE [LARGE SCALE GENOMIC DNA]</scope>
    <source>
        <strain evidence="11 12">DSM 22009</strain>
    </source>
</reference>
<dbReference type="OrthoDB" id="9787072at2"/>
<sequence length="252" mass="28146">MTAYCLALAATPDDLAAAQRLRYSVFVEEMGSDGPLVDHAARREIDRFDPFFDHLILRDTSRPRDEQVIGAYRLARGDQVARAGAFYSESEFDLEPLRATGRRLLELGRSCLHPEYRGGVALHHLWSGLSEYIARHGIEILFGVASFRGTDPAPIAPTLSVLHHRHLAPPELRPRARPDGAVPMDALAFAKIDRVSAMRALPPLIKAYLRLGAWVGQDAYIDRVFNTTDVCMVCDIRAITEEQRARFDGLRA</sequence>
<keyword evidence="12" id="KW-1185">Reference proteome</keyword>
<evidence type="ECO:0000256" key="2">
    <source>
        <dbReference type="ARBA" id="ARBA00022516"/>
    </source>
</evidence>
<comment type="catalytic activity">
    <reaction evidence="10">
        <text>a (3R)-hydroxyacyl-[ACP] + L-ornithine = a lyso-ornithine lipid + holo-[ACP] + H(+)</text>
        <dbReference type="Rhea" id="RHEA:20633"/>
        <dbReference type="Rhea" id="RHEA-COMP:9685"/>
        <dbReference type="Rhea" id="RHEA-COMP:9945"/>
        <dbReference type="ChEBI" id="CHEBI:15378"/>
        <dbReference type="ChEBI" id="CHEBI:46911"/>
        <dbReference type="ChEBI" id="CHEBI:64479"/>
        <dbReference type="ChEBI" id="CHEBI:78827"/>
        <dbReference type="ChEBI" id="CHEBI:138482"/>
        <dbReference type="EC" id="2.3.2.30"/>
    </reaction>
    <physiologicalReaction direction="left-to-right" evidence="10">
        <dbReference type="Rhea" id="RHEA:20634"/>
    </physiologicalReaction>
</comment>
<evidence type="ECO:0000313" key="12">
    <source>
        <dbReference type="Proteomes" id="UP000248916"/>
    </source>
</evidence>
<evidence type="ECO:0000256" key="6">
    <source>
        <dbReference type="ARBA" id="ARBA00038095"/>
    </source>
</evidence>
<dbReference type="GO" id="GO:0006629">
    <property type="term" value="P:lipid metabolic process"/>
    <property type="evidence" value="ECO:0007669"/>
    <property type="project" value="UniProtKB-KW"/>
</dbReference>
<name>A0A2W7NTG1_9RHOB</name>
<gene>
    <name evidence="11" type="ORF">LX81_00348</name>
</gene>
<dbReference type="AlphaFoldDB" id="A0A2W7NTG1"/>
<comment type="caution">
    <text evidence="11">The sequence shown here is derived from an EMBL/GenBank/DDBJ whole genome shotgun (WGS) entry which is preliminary data.</text>
</comment>
<evidence type="ECO:0000313" key="11">
    <source>
        <dbReference type="EMBL" id="PZX19884.1"/>
    </source>
</evidence>
<dbReference type="RefSeq" id="WP_111535541.1">
    <property type="nucleotide sequence ID" value="NZ_QKZL01000001.1"/>
</dbReference>
<comment type="function">
    <text evidence="9">Catalyzes the first step in the biosynthesis of ornithine lipids, which are phosphorus-free membrane lipids. Catalyzes the 3-hydroxyacyl-acyl carrier protein-dependent acylation of ornithine to form lyso-ornithine lipid (LOL).</text>
</comment>
<evidence type="ECO:0000256" key="3">
    <source>
        <dbReference type="ARBA" id="ARBA00022679"/>
    </source>
</evidence>
<dbReference type="Gene3D" id="3.40.630.30">
    <property type="match status" value="1"/>
</dbReference>
<dbReference type="EC" id="2.3.2.30" evidence="7"/>
<evidence type="ECO:0000256" key="7">
    <source>
        <dbReference type="ARBA" id="ARBA00039058"/>
    </source>
</evidence>
<evidence type="ECO:0000256" key="5">
    <source>
        <dbReference type="ARBA" id="ARBA00023315"/>
    </source>
</evidence>
<dbReference type="Pfam" id="PF13444">
    <property type="entry name" value="Acetyltransf_5"/>
    <property type="match status" value="1"/>
</dbReference>
<keyword evidence="4" id="KW-0443">Lipid metabolism</keyword>
<evidence type="ECO:0000256" key="9">
    <source>
        <dbReference type="ARBA" id="ARBA00045724"/>
    </source>
</evidence>
<evidence type="ECO:0000256" key="8">
    <source>
        <dbReference type="ARBA" id="ARBA00039866"/>
    </source>
</evidence>
<comment type="pathway">
    <text evidence="1">Lipid metabolism.</text>
</comment>
<keyword evidence="2" id="KW-0444">Lipid biosynthesis</keyword>
<protein>
    <recommendedName>
        <fullName evidence="8">L-ornithine N(alpha)-acyltransferase</fullName>
        <ecNumber evidence="7">2.3.2.30</ecNumber>
    </recommendedName>
</protein>
<proteinExistence type="inferred from homology"/>
<accession>A0A2W7NTG1</accession>
<comment type="similarity">
    <text evidence="6">Belongs to the acetyltransferase family. OlsB subfamily.</text>
</comment>
<dbReference type="InterPro" id="IPR016181">
    <property type="entry name" value="Acyl_CoA_acyltransferase"/>
</dbReference>
<organism evidence="11 12">
    <name type="scientific">Palleronia aestuarii</name>
    <dbReference type="NCBI Taxonomy" id="568105"/>
    <lineage>
        <taxon>Bacteria</taxon>
        <taxon>Pseudomonadati</taxon>
        <taxon>Pseudomonadota</taxon>
        <taxon>Alphaproteobacteria</taxon>
        <taxon>Rhodobacterales</taxon>
        <taxon>Roseobacteraceae</taxon>
        <taxon>Palleronia</taxon>
    </lineage>
</organism>
<dbReference type="GO" id="GO:0043810">
    <property type="term" value="F:ornithine-acyl [acyl carrier protein] N-acyltransferase activity"/>
    <property type="evidence" value="ECO:0007669"/>
    <property type="project" value="UniProtKB-EC"/>
</dbReference>
<dbReference type="PANTHER" id="PTHR37323">
    <property type="entry name" value="GCN5-RELATED N-ACETYLTRANSFERASE"/>
    <property type="match status" value="1"/>
</dbReference>
<dbReference type="Proteomes" id="UP000248916">
    <property type="component" value="Unassembled WGS sequence"/>
</dbReference>
<dbReference type="InterPro" id="IPR052351">
    <property type="entry name" value="Ornithine_N-alpha-AT"/>
</dbReference>
<evidence type="ECO:0000256" key="1">
    <source>
        <dbReference type="ARBA" id="ARBA00005189"/>
    </source>
</evidence>
<evidence type="ECO:0000256" key="10">
    <source>
        <dbReference type="ARBA" id="ARBA00047785"/>
    </source>
</evidence>
<dbReference type="PANTHER" id="PTHR37323:SF1">
    <property type="entry name" value="L-ORNITHINE N(ALPHA)-ACYLTRANSFERASE"/>
    <property type="match status" value="1"/>
</dbReference>
<dbReference type="SUPFAM" id="SSF55729">
    <property type="entry name" value="Acyl-CoA N-acyltransferases (Nat)"/>
    <property type="match status" value="1"/>
</dbReference>